<dbReference type="Pfam" id="PF13531">
    <property type="entry name" value="SBP_bac_11"/>
    <property type="match status" value="1"/>
</dbReference>
<dbReference type="NCBIfam" id="TIGR01256">
    <property type="entry name" value="modA"/>
    <property type="match status" value="1"/>
</dbReference>
<organism evidence="6 7">
    <name type="scientific">Amedibacterium intestinale</name>
    <dbReference type="NCBI Taxonomy" id="2583452"/>
    <lineage>
        <taxon>Bacteria</taxon>
        <taxon>Bacillati</taxon>
        <taxon>Bacillota</taxon>
        <taxon>Erysipelotrichia</taxon>
        <taxon>Erysipelotrichales</taxon>
        <taxon>Erysipelotrichaceae</taxon>
        <taxon>Amedibacterium</taxon>
    </lineage>
</organism>
<accession>A0A6N4TIX7</accession>
<evidence type="ECO:0000313" key="7">
    <source>
        <dbReference type="Proteomes" id="UP000464754"/>
    </source>
</evidence>
<dbReference type="PROSITE" id="PS51257">
    <property type="entry name" value="PROKAR_LIPOPROTEIN"/>
    <property type="match status" value="1"/>
</dbReference>
<name>A0A6N4TIX7_9FIRM</name>
<keyword evidence="7" id="KW-1185">Reference proteome</keyword>
<evidence type="ECO:0000313" key="6">
    <source>
        <dbReference type="EMBL" id="BBK22699.1"/>
    </source>
</evidence>
<evidence type="ECO:0000256" key="2">
    <source>
        <dbReference type="ARBA" id="ARBA00022505"/>
    </source>
</evidence>
<dbReference type="GO" id="GO:0030973">
    <property type="term" value="F:molybdate ion binding"/>
    <property type="evidence" value="ECO:0007669"/>
    <property type="project" value="TreeGrafter"/>
</dbReference>
<dbReference type="PIRSF" id="PIRSF004846">
    <property type="entry name" value="ModA"/>
    <property type="match status" value="1"/>
</dbReference>
<feature type="binding site" evidence="5">
    <location>
        <position position="141"/>
    </location>
    <ligand>
        <name>molybdate</name>
        <dbReference type="ChEBI" id="CHEBI:36264"/>
    </ligand>
</feature>
<keyword evidence="2 5" id="KW-0500">Molybdenum</keyword>
<dbReference type="AlphaFoldDB" id="A0A6N4TIX7"/>
<feature type="binding site" evidence="5">
    <location>
        <position position="168"/>
    </location>
    <ligand>
        <name>molybdate</name>
        <dbReference type="ChEBI" id="CHEBI:36264"/>
    </ligand>
</feature>
<comment type="similarity">
    <text evidence="1">Belongs to the bacterial solute-binding protein ModA family.</text>
</comment>
<dbReference type="Proteomes" id="UP000464754">
    <property type="component" value="Chromosome"/>
</dbReference>
<dbReference type="RefSeq" id="WP_197743619.1">
    <property type="nucleotide sequence ID" value="NZ_AP019695.1"/>
</dbReference>
<dbReference type="FunFam" id="3.40.190.10:FF:000035">
    <property type="entry name" value="Molybdate ABC transporter substrate-binding protein"/>
    <property type="match status" value="1"/>
</dbReference>
<dbReference type="EMBL" id="AP019695">
    <property type="protein sequence ID" value="BBK22699.1"/>
    <property type="molecule type" value="Genomic_DNA"/>
</dbReference>
<keyword evidence="4" id="KW-0732">Signal</keyword>
<evidence type="ECO:0000256" key="5">
    <source>
        <dbReference type="PIRSR" id="PIRSR004846-1"/>
    </source>
</evidence>
<dbReference type="KEGG" id="aarg:Aargi30884_16020"/>
<evidence type="ECO:0000256" key="4">
    <source>
        <dbReference type="ARBA" id="ARBA00022729"/>
    </source>
</evidence>
<gene>
    <name evidence="6" type="ORF">Aargi30884_16020</name>
</gene>
<dbReference type="InterPro" id="IPR005950">
    <property type="entry name" value="ModA"/>
</dbReference>
<dbReference type="PANTHER" id="PTHR30632">
    <property type="entry name" value="MOLYBDATE-BINDING PERIPLASMIC PROTEIN"/>
    <property type="match status" value="1"/>
</dbReference>
<evidence type="ECO:0000256" key="1">
    <source>
        <dbReference type="ARBA" id="ARBA00009175"/>
    </source>
</evidence>
<dbReference type="Gene3D" id="3.40.190.10">
    <property type="entry name" value="Periplasmic binding protein-like II"/>
    <property type="match status" value="2"/>
</dbReference>
<dbReference type="InterPro" id="IPR050682">
    <property type="entry name" value="ModA/WtpA"/>
</dbReference>
<proteinExistence type="inferred from homology"/>
<protein>
    <submittedName>
        <fullName evidence="6">Molybdate ABC transporter substrate-binding protein</fullName>
    </submittedName>
</protein>
<dbReference type="CDD" id="cd13537">
    <property type="entry name" value="PBP2_YvgL_like"/>
    <property type="match status" value="1"/>
</dbReference>
<dbReference type="GO" id="GO:0015689">
    <property type="term" value="P:molybdate ion transport"/>
    <property type="evidence" value="ECO:0007669"/>
    <property type="project" value="InterPro"/>
</dbReference>
<keyword evidence="3 5" id="KW-0479">Metal-binding</keyword>
<dbReference type="SUPFAM" id="SSF53850">
    <property type="entry name" value="Periplasmic binding protein-like II"/>
    <property type="match status" value="1"/>
</dbReference>
<dbReference type="InterPro" id="IPR041879">
    <property type="entry name" value="YvgL-like_PBP2"/>
</dbReference>
<feature type="binding site" evidence="5">
    <location>
        <position position="186"/>
    </location>
    <ligand>
        <name>molybdate</name>
        <dbReference type="ChEBI" id="CHEBI:36264"/>
    </ligand>
</feature>
<feature type="binding site" evidence="5">
    <location>
        <position position="60"/>
    </location>
    <ligand>
        <name>molybdate</name>
        <dbReference type="ChEBI" id="CHEBI:36264"/>
    </ligand>
</feature>
<dbReference type="PANTHER" id="PTHR30632:SF0">
    <property type="entry name" value="SULFATE-BINDING PROTEIN"/>
    <property type="match status" value="1"/>
</dbReference>
<evidence type="ECO:0000256" key="3">
    <source>
        <dbReference type="ARBA" id="ARBA00022723"/>
    </source>
</evidence>
<dbReference type="GO" id="GO:0046872">
    <property type="term" value="F:metal ion binding"/>
    <property type="evidence" value="ECO:0007669"/>
    <property type="project" value="UniProtKB-KW"/>
</dbReference>
<dbReference type="GO" id="GO:1901359">
    <property type="term" value="F:tungstate binding"/>
    <property type="evidence" value="ECO:0007669"/>
    <property type="project" value="UniProtKB-ARBA"/>
</dbReference>
<sequence>MSRLLFAGMLALMLCACSNTGKEKEEITVLAAASMKDALEEIKTMYPNENIVINYSYGASGTLQNQIEQGAPADIFISAADKQMDTLEEKGKIDANTRDVLLKNDLVLIAGKDNTAIKSIDDLEKDSVKTIAVGEFASVPAGQYAKEALDSLRMFDTLKDKIVYGSDVRAVLNWVETSQADCGIVYGSDAKSSDLVRVVDSFPKDSHKEIRYPIAIIKDSKHKEAAKEFMEYLQSDDAKNVFKDNGFQVE</sequence>
<feature type="binding site" evidence="5">
    <location>
        <position position="34"/>
    </location>
    <ligand>
        <name>molybdate</name>
        <dbReference type="ChEBI" id="CHEBI:36264"/>
    </ligand>
</feature>
<reference evidence="7" key="1">
    <citation type="submission" date="2019-05" db="EMBL/GenBank/DDBJ databases">
        <title>Complete genome sequencing of Absiella argi strain JCM 30884.</title>
        <authorList>
            <person name="Sakamoto M."/>
            <person name="Murakami T."/>
            <person name="Mori H."/>
        </authorList>
    </citation>
    <scope>NUCLEOTIDE SEQUENCE [LARGE SCALE GENOMIC DNA]</scope>
    <source>
        <strain evidence="7">JCM 30884</strain>
    </source>
</reference>